<dbReference type="InterPro" id="IPR006482">
    <property type="entry name" value="Cas7_Csh2/Csh2"/>
</dbReference>
<dbReference type="GO" id="GO:0043571">
    <property type="term" value="P:maintenance of CRISPR repeat elements"/>
    <property type="evidence" value="ECO:0007669"/>
    <property type="project" value="InterPro"/>
</dbReference>
<feature type="compositionally biased region" description="Basic and acidic residues" evidence="1">
    <location>
        <begin position="112"/>
        <end position="135"/>
    </location>
</feature>
<name>A0A1V6M3T2_9BACT</name>
<gene>
    <name evidence="2" type="ORF">BIY37_00040</name>
</gene>
<keyword evidence="3" id="KW-1185">Reference proteome</keyword>
<accession>A0A1V6M3T2</accession>
<dbReference type="NCBIfam" id="TIGR02589">
    <property type="entry name" value="cas_Csd2"/>
    <property type="match status" value="1"/>
</dbReference>
<evidence type="ECO:0000313" key="2">
    <source>
        <dbReference type="EMBL" id="OQD47037.1"/>
    </source>
</evidence>
<dbReference type="EMBL" id="MJUW02000002">
    <property type="protein sequence ID" value="OQD47037.1"/>
    <property type="molecule type" value="Genomic_DNA"/>
</dbReference>
<dbReference type="InterPro" id="IPR013418">
    <property type="entry name" value="CRISPR-assoc_prot_Cas7/Csd2"/>
</dbReference>
<evidence type="ECO:0000313" key="3">
    <source>
        <dbReference type="Proteomes" id="UP000242219"/>
    </source>
</evidence>
<organism evidence="2 3">
    <name type="scientific">Candidatus Brocadia sapporoensis</name>
    <dbReference type="NCBI Taxonomy" id="392547"/>
    <lineage>
        <taxon>Bacteria</taxon>
        <taxon>Pseudomonadati</taxon>
        <taxon>Planctomycetota</taxon>
        <taxon>Candidatus Brocadiia</taxon>
        <taxon>Candidatus Brocadiales</taxon>
        <taxon>Candidatus Brocadiaceae</taxon>
        <taxon>Candidatus Brocadia</taxon>
    </lineage>
</organism>
<evidence type="ECO:0000256" key="1">
    <source>
        <dbReference type="SAM" id="MobiDB-lite"/>
    </source>
</evidence>
<protein>
    <submittedName>
        <fullName evidence="2">Type I-C CRISPR-associated protein Cas7/Csd2</fullName>
    </submittedName>
</protein>
<reference evidence="2 3" key="1">
    <citation type="journal article" date="2016" name="Genome Announc.">
        <title>Draft Genome Sequence of the Anaerobic Ammonium-Oxidizing Bacterium 'Candidatus Brocadia sp. 40'.</title>
        <authorList>
            <person name="Ali M."/>
            <person name="Haroon M.F."/>
            <person name="Narita Y."/>
            <person name="Zhang L."/>
            <person name="Rangel Shaw D."/>
            <person name="Okabe S."/>
            <person name="Saikaly P.E."/>
        </authorList>
    </citation>
    <scope>NUCLEOTIDE SEQUENCE [LARGE SCALE GENOMIC DNA]</scope>
    <source>
        <strain evidence="2 3">40</strain>
    </source>
</reference>
<sequence>MVLLFEAKKANPNGDPDAENMPRIQPNTLKGLVTDVCLKRKIRNFFSIYKTNGDLKDSLEDGYDIFIKENAILQQLMEAKPIEDLAKAIFVEKYSQKIESWDAKKTKKAKGKKEDAKTDDNTEKQEEINPAEEKKQESYRDALCKTYFDLRAFGGVISTEGPLKGSFYGQVRGPIQFSFAESLDKVLQLDSTITRCCSTSKKEVEQSKKQSEGDEKTGGNRTMGRKYNIDYGLYRAHIYFSPAFAAKTRFTYFDLDNFLFAMTHMFTDDPSSNRSGMRVVGLVDFQHSRPLGNEHAHKLFDMVKVEKKDKDKEFPDSINDYWGNALKSNINDEIMANQIIWDIPLKEDKAKNV</sequence>
<feature type="compositionally biased region" description="Basic and acidic residues" evidence="1">
    <location>
        <begin position="200"/>
        <end position="218"/>
    </location>
</feature>
<feature type="region of interest" description="Disordered" evidence="1">
    <location>
        <begin position="105"/>
        <end position="135"/>
    </location>
</feature>
<comment type="caution">
    <text evidence="2">The sequence shown here is derived from an EMBL/GenBank/DDBJ whole genome shotgun (WGS) entry which is preliminary data.</text>
</comment>
<dbReference type="Proteomes" id="UP000242219">
    <property type="component" value="Unassembled WGS sequence"/>
</dbReference>
<proteinExistence type="predicted"/>
<dbReference type="Pfam" id="PF05107">
    <property type="entry name" value="Cas_Cas7"/>
    <property type="match status" value="1"/>
</dbReference>
<feature type="region of interest" description="Disordered" evidence="1">
    <location>
        <begin position="200"/>
        <end position="221"/>
    </location>
</feature>
<dbReference type="AlphaFoldDB" id="A0A1V6M3T2"/>
<dbReference type="NCBIfam" id="TIGR01595">
    <property type="entry name" value="cas_CT1132"/>
    <property type="match status" value="1"/>
</dbReference>